<dbReference type="InterPro" id="IPR010359">
    <property type="entry name" value="IrrE_HExxH"/>
</dbReference>
<dbReference type="InterPro" id="IPR052345">
    <property type="entry name" value="Rad_response_metalloprotease"/>
</dbReference>
<protein>
    <recommendedName>
        <fullName evidence="1">IrrE N-terminal-like domain-containing protein</fullName>
    </recommendedName>
</protein>
<evidence type="ECO:0000313" key="2">
    <source>
        <dbReference type="EMBL" id="SDW41583.1"/>
    </source>
</evidence>
<evidence type="ECO:0000313" key="3">
    <source>
        <dbReference type="Proteomes" id="UP000183610"/>
    </source>
</evidence>
<dbReference type="PANTHER" id="PTHR43236:SF2">
    <property type="entry name" value="BLL0069 PROTEIN"/>
    <property type="match status" value="1"/>
</dbReference>
<dbReference type="AlphaFoldDB" id="A0AAX2DMS9"/>
<comment type="caution">
    <text evidence="2">The sequence shown here is derived from an EMBL/GenBank/DDBJ whole genome shotgun (WGS) entry which is preliminary data.</text>
</comment>
<dbReference type="Gene3D" id="1.10.10.2910">
    <property type="match status" value="1"/>
</dbReference>
<dbReference type="RefSeq" id="WP_038408648.1">
    <property type="nucleotide sequence ID" value="NZ_FNMX01000003.1"/>
</dbReference>
<dbReference type="Proteomes" id="UP000183610">
    <property type="component" value="Unassembled WGS sequence"/>
</dbReference>
<dbReference type="Pfam" id="PF06114">
    <property type="entry name" value="Peptidase_M78"/>
    <property type="match status" value="1"/>
</dbReference>
<gene>
    <name evidence="2" type="ORF">SAMN05421782_103122</name>
</gene>
<reference evidence="2 3" key="1">
    <citation type="submission" date="2016-10" db="EMBL/GenBank/DDBJ databases">
        <authorList>
            <person name="Varghese N."/>
            <person name="Submissions S."/>
        </authorList>
    </citation>
    <scope>NUCLEOTIDE SEQUENCE [LARGE SCALE GENOMIC DNA]</scope>
    <source>
        <strain evidence="2 3">ATCC 49954</strain>
    </source>
</reference>
<dbReference type="PANTHER" id="PTHR43236">
    <property type="entry name" value="ANTITOXIN HIGA1"/>
    <property type="match status" value="1"/>
</dbReference>
<proteinExistence type="predicted"/>
<name>A0AAX2DMS9_LISIV</name>
<feature type="domain" description="IrrE N-terminal-like" evidence="1">
    <location>
        <begin position="188"/>
        <end position="281"/>
    </location>
</feature>
<sequence length="369" mass="43436">MNTQTLKAYFEKSGLSIEYMKEKSHQNFDKFLSGEKLPTFNQLTKISKELSIPVGLLMLDKPIEKKLEAINFRTINSEYLAGQSRELQDTIDEMRSKQDFLQEEIETELEYISKFSISDNYLEVANYIRVILGIEKDYYLKVSRDNILKFFREKINQIGVFVFLNGKYKDNTHRALNLNEFRGFVLIDKKAPIIFLNQKDTKNGQLFTLIHELVHLFIGDEEIYGVQSETTDFDYTEAFVNRVTAEILVPNYKFLEKYSTTKNTVDIANTFKVSEFVIVRKMLDNKKISHKQYMSLIDKLSEQYKEHENPFDEKKSSGGDYKNNVRFRIDRQFFNYVQNAVNNQKLSYTDAFNLVGVSYKGYNILKERR</sequence>
<evidence type="ECO:0000259" key="1">
    <source>
        <dbReference type="Pfam" id="PF06114"/>
    </source>
</evidence>
<organism evidence="2 3">
    <name type="scientific">Listeria ivanovii</name>
    <dbReference type="NCBI Taxonomy" id="1638"/>
    <lineage>
        <taxon>Bacteria</taxon>
        <taxon>Bacillati</taxon>
        <taxon>Bacillota</taxon>
        <taxon>Bacilli</taxon>
        <taxon>Bacillales</taxon>
        <taxon>Listeriaceae</taxon>
        <taxon>Listeria</taxon>
    </lineage>
</organism>
<dbReference type="EMBL" id="FNMX01000003">
    <property type="protein sequence ID" value="SDW41583.1"/>
    <property type="molecule type" value="Genomic_DNA"/>
</dbReference>
<accession>A0AAX2DMS9</accession>